<keyword evidence="3" id="KW-1185">Reference proteome</keyword>
<feature type="compositionally biased region" description="Low complexity" evidence="1">
    <location>
        <begin position="32"/>
        <end position="60"/>
    </location>
</feature>
<accession>A0A7M7K868</accession>
<dbReference type="Proteomes" id="UP000594260">
    <property type="component" value="Unplaced"/>
</dbReference>
<dbReference type="InParanoid" id="A0A7M7K868"/>
<evidence type="ECO:0000313" key="3">
    <source>
        <dbReference type="Proteomes" id="UP000594260"/>
    </source>
</evidence>
<evidence type="ECO:0000313" key="2">
    <source>
        <dbReference type="EnsemblMetazoa" id="XP_022663091"/>
    </source>
</evidence>
<reference evidence="2" key="1">
    <citation type="submission" date="2021-01" db="UniProtKB">
        <authorList>
            <consortium name="EnsemblMetazoa"/>
        </authorList>
    </citation>
    <scope>IDENTIFICATION</scope>
</reference>
<dbReference type="AlphaFoldDB" id="A0A7M7K868"/>
<organism evidence="2 3">
    <name type="scientific">Varroa destructor</name>
    <name type="common">Honeybee mite</name>
    <dbReference type="NCBI Taxonomy" id="109461"/>
    <lineage>
        <taxon>Eukaryota</taxon>
        <taxon>Metazoa</taxon>
        <taxon>Ecdysozoa</taxon>
        <taxon>Arthropoda</taxon>
        <taxon>Chelicerata</taxon>
        <taxon>Arachnida</taxon>
        <taxon>Acari</taxon>
        <taxon>Parasitiformes</taxon>
        <taxon>Mesostigmata</taxon>
        <taxon>Gamasina</taxon>
        <taxon>Dermanyssoidea</taxon>
        <taxon>Varroidae</taxon>
        <taxon>Varroa</taxon>
    </lineage>
</organism>
<dbReference type="KEGG" id="vde:111251082"/>
<protein>
    <submittedName>
        <fullName evidence="2">Uncharacterized protein</fullName>
    </submittedName>
</protein>
<feature type="region of interest" description="Disordered" evidence="1">
    <location>
        <begin position="94"/>
        <end position="154"/>
    </location>
</feature>
<feature type="region of interest" description="Disordered" evidence="1">
    <location>
        <begin position="186"/>
        <end position="211"/>
    </location>
</feature>
<proteinExistence type="predicted"/>
<feature type="compositionally biased region" description="Low complexity" evidence="1">
    <location>
        <begin position="94"/>
        <end position="120"/>
    </location>
</feature>
<dbReference type="EnsemblMetazoa" id="XM_022807356">
    <property type="protein sequence ID" value="XP_022663091"/>
    <property type="gene ID" value="LOC111251082"/>
</dbReference>
<evidence type="ECO:0000256" key="1">
    <source>
        <dbReference type="SAM" id="MobiDB-lite"/>
    </source>
</evidence>
<name>A0A7M7K868_VARDE</name>
<dbReference type="RefSeq" id="XP_022663091.1">
    <property type="nucleotide sequence ID" value="XM_022807356.1"/>
</dbReference>
<dbReference type="GeneID" id="111251082"/>
<sequence length="280" mass="30037">MPRSTSTTTKMPRSTSTKMPRSTSTEMRRSTSTEMSRSTSTTGMPRSTSTTTKTTERTSTAVAETTTKMTAILEEQTTTIKTTTTTKKMITRQKTTVVPSTTPTTTAKVTTKSSSSTGGSKARRPGSRIPKVFDDASGNQDNGNPEENAINVFGSTGSASVTPATTTLSGTTTSWLFGLMNTTSEFSSSGSGSYLEREDPPIGNSVNNRKNHLKPRRRLGSLSPVKIDVSSPEELAGVAVNAKVLHLFLGGPNSTSLHDSVVTVAKAVNQYNNYYRKRKR</sequence>
<feature type="compositionally biased region" description="Polar residues" evidence="1">
    <location>
        <begin position="1"/>
        <end position="20"/>
    </location>
</feature>
<feature type="region of interest" description="Disordered" evidence="1">
    <location>
        <begin position="1"/>
        <end position="70"/>
    </location>
</feature>